<dbReference type="Gene3D" id="1.20.1740.10">
    <property type="entry name" value="Amino acid/polyamine transporter I"/>
    <property type="match status" value="1"/>
</dbReference>
<evidence type="ECO:0000256" key="6">
    <source>
        <dbReference type="ARBA" id="ARBA00022989"/>
    </source>
</evidence>
<feature type="transmembrane region" description="Helical" evidence="8">
    <location>
        <begin position="303"/>
        <end position="323"/>
    </location>
</feature>
<feature type="transmembrane region" description="Helical" evidence="8">
    <location>
        <begin position="15"/>
        <end position="32"/>
    </location>
</feature>
<reference evidence="11" key="1">
    <citation type="journal article" date="2019" name="Int. J. Syst. Evol. Microbiol.">
        <title>The Global Catalogue of Microorganisms (GCM) 10K type strain sequencing project: providing services to taxonomists for standard genome sequencing and annotation.</title>
        <authorList>
            <consortium name="The Broad Institute Genomics Platform"/>
            <consortium name="The Broad Institute Genome Sequencing Center for Infectious Disease"/>
            <person name="Wu L."/>
            <person name="Ma J."/>
        </authorList>
    </citation>
    <scope>NUCLEOTIDE SEQUENCE [LARGE SCALE GENOMIC DNA]</scope>
    <source>
        <strain evidence="11">ICMP 19430</strain>
    </source>
</reference>
<feature type="region of interest" description="Disordered" evidence="9">
    <location>
        <begin position="468"/>
        <end position="488"/>
    </location>
</feature>
<keyword evidence="6 8" id="KW-1133">Transmembrane helix</keyword>
<feature type="transmembrane region" description="Helical" evidence="8">
    <location>
        <begin position="347"/>
        <end position="370"/>
    </location>
</feature>
<proteinExistence type="inferred from homology"/>
<evidence type="ECO:0000256" key="3">
    <source>
        <dbReference type="ARBA" id="ARBA00022448"/>
    </source>
</evidence>
<evidence type="ECO:0000256" key="4">
    <source>
        <dbReference type="ARBA" id="ARBA00022475"/>
    </source>
</evidence>
<keyword evidence="5 8" id="KW-0812">Transmembrane</keyword>
<dbReference type="PANTHER" id="PTHR30330">
    <property type="entry name" value="AGSS FAMILY TRANSPORTER, SODIUM-ALANINE"/>
    <property type="match status" value="1"/>
</dbReference>
<keyword evidence="4 8" id="KW-1003">Cell membrane</keyword>
<feature type="transmembrane region" description="Helical" evidence="8">
    <location>
        <begin position="241"/>
        <end position="264"/>
    </location>
</feature>
<feature type="transmembrane region" description="Helical" evidence="8">
    <location>
        <begin position="417"/>
        <end position="437"/>
    </location>
</feature>
<evidence type="ECO:0000256" key="7">
    <source>
        <dbReference type="ARBA" id="ARBA00023136"/>
    </source>
</evidence>
<keyword evidence="8" id="KW-0769">Symport</keyword>
<dbReference type="RefSeq" id="WP_378402228.1">
    <property type="nucleotide sequence ID" value="NZ_JBHTCS010000009.1"/>
</dbReference>
<keyword evidence="3 8" id="KW-0813">Transport</keyword>
<evidence type="ECO:0000313" key="11">
    <source>
        <dbReference type="Proteomes" id="UP001596484"/>
    </source>
</evidence>
<evidence type="ECO:0000313" key="10">
    <source>
        <dbReference type="EMBL" id="MFC7447274.1"/>
    </source>
</evidence>
<organism evidence="10 11">
    <name type="scientific">Rhodococcus daqingensis</name>
    <dbReference type="NCBI Taxonomy" id="2479363"/>
    <lineage>
        <taxon>Bacteria</taxon>
        <taxon>Bacillati</taxon>
        <taxon>Actinomycetota</taxon>
        <taxon>Actinomycetes</taxon>
        <taxon>Mycobacteriales</taxon>
        <taxon>Nocardiaceae</taxon>
        <taxon>Rhodococcus</taxon>
    </lineage>
</organism>
<feature type="transmembrane region" description="Helical" evidence="8">
    <location>
        <begin position="184"/>
        <end position="202"/>
    </location>
</feature>
<feature type="transmembrane region" description="Helical" evidence="8">
    <location>
        <begin position="98"/>
        <end position="121"/>
    </location>
</feature>
<evidence type="ECO:0000256" key="9">
    <source>
        <dbReference type="SAM" id="MobiDB-lite"/>
    </source>
</evidence>
<keyword evidence="7 8" id="KW-0472">Membrane</keyword>
<dbReference type="NCBIfam" id="TIGR00835">
    <property type="entry name" value="agcS"/>
    <property type="match status" value="1"/>
</dbReference>
<keyword evidence="11" id="KW-1185">Reference proteome</keyword>
<accession>A0ABW2RUS3</accession>
<dbReference type="Pfam" id="PF01235">
    <property type="entry name" value="Na_Ala_symp"/>
    <property type="match status" value="1"/>
</dbReference>
<dbReference type="PANTHER" id="PTHR30330:SF1">
    <property type="entry name" value="AMINO-ACID CARRIER PROTEIN ALST"/>
    <property type="match status" value="1"/>
</dbReference>
<protein>
    <submittedName>
        <fullName evidence="10">Alanine/glycine:cation symporter family protein</fullName>
    </submittedName>
</protein>
<feature type="compositionally biased region" description="Polar residues" evidence="9">
    <location>
        <begin position="469"/>
        <end position="488"/>
    </location>
</feature>
<sequence>MDTATDFVSAVNDKFWYLIIALLVGLGLYFSIRSRFVQVRLIREMFRVITDKPDDLADGRPGISSFRAFSISAASRVGTGNIAGVAIAISVGGPGAIFWMWAMAIVGGATAFVESTLGQLYKVRDKDSFRGGPAYYMQYGLGKRWMGAIFAVVITVTYGFVFVAVQSNSIADAVGTSVGGPDGAWNVIVGVVVAALTAAVIFGGVRRISSVSQVVVPFVAGIYLLLGLIVVLMNIGRVPEMLNLIVANAFGIREVVGGGIGAAIMQGVRRGLFSNEAGMGSAPNAGATASISHPAKQGLVQSLGVYFDTLLVCTMTAFIILLANPDYGTEAGASLTQLALAEHLGEWTIHFLTVAIFFLAFTSVIGNYYYGESNIGFLTPSTGALQGFRVLVVLCAFGGAVGSLPLIWSLADLSMGVMATINLVAIAPLSVLAFRLMRHYTDQRKQGLDPVFNRSEMPDIRGIQAWDDTPSSTDRLTTEFRSTTVKDG</sequence>
<evidence type="ECO:0000256" key="2">
    <source>
        <dbReference type="ARBA" id="ARBA00009261"/>
    </source>
</evidence>
<dbReference type="Proteomes" id="UP001596484">
    <property type="component" value="Unassembled WGS sequence"/>
</dbReference>
<evidence type="ECO:0000256" key="8">
    <source>
        <dbReference type="RuleBase" id="RU363064"/>
    </source>
</evidence>
<comment type="caution">
    <text evidence="10">The sequence shown here is derived from an EMBL/GenBank/DDBJ whole genome shotgun (WGS) entry which is preliminary data.</text>
</comment>
<feature type="transmembrane region" description="Helical" evidence="8">
    <location>
        <begin position="73"/>
        <end position="92"/>
    </location>
</feature>
<dbReference type="InterPro" id="IPR001463">
    <property type="entry name" value="Na/Ala_symport"/>
</dbReference>
<gene>
    <name evidence="10" type="ORF">ACFQS9_05135</name>
</gene>
<name>A0ABW2RUS3_9NOCA</name>
<feature type="transmembrane region" description="Helical" evidence="8">
    <location>
        <begin position="145"/>
        <end position="164"/>
    </location>
</feature>
<comment type="subcellular location">
    <subcellularLocation>
        <location evidence="1 8">Cell membrane</location>
        <topology evidence="1 8">Multi-pass membrane protein</topology>
    </subcellularLocation>
</comment>
<comment type="similarity">
    <text evidence="2 8">Belongs to the alanine or glycine:cation symporter (AGCS) (TC 2.A.25) family.</text>
</comment>
<dbReference type="EMBL" id="JBHTCS010000009">
    <property type="protein sequence ID" value="MFC7447274.1"/>
    <property type="molecule type" value="Genomic_DNA"/>
</dbReference>
<feature type="transmembrane region" description="Helical" evidence="8">
    <location>
        <begin position="214"/>
        <end position="235"/>
    </location>
</feature>
<evidence type="ECO:0000256" key="5">
    <source>
        <dbReference type="ARBA" id="ARBA00022692"/>
    </source>
</evidence>
<dbReference type="PRINTS" id="PR00175">
    <property type="entry name" value="NAALASMPORT"/>
</dbReference>
<evidence type="ECO:0000256" key="1">
    <source>
        <dbReference type="ARBA" id="ARBA00004651"/>
    </source>
</evidence>
<feature type="transmembrane region" description="Helical" evidence="8">
    <location>
        <begin position="390"/>
        <end position="411"/>
    </location>
</feature>